<feature type="transmembrane region" description="Helical" evidence="7">
    <location>
        <begin position="133"/>
        <end position="156"/>
    </location>
</feature>
<evidence type="ECO:0000313" key="10">
    <source>
        <dbReference type="Proteomes" id="UP000567885"/>
    </source>
</evidence>
<dbReference type="Proteomes" id="UP000567885">
    <property type="component" value="Unassembled WGS sequence"/>
</dbReference>
<keyword evidence="5 7" id="KW-1133">Transmembrane helix</keyword>
<feature type="transmembrane region" description="Helical" evidence="7">
    <location>
        <begin position="451"/>
        <end position="472"/>
    </location>
</feature>
<feature type="transmembrane region" description="Helical" evidence="7">
    <location>
        <begin position="358"/>
        <end position="378"/>
    </location>
</feature>
<keyword evidence="10" id="KW-1185">Reference proteome</keyword>
<dbReference type="Pfam" id="PF00083">
    <property type="entry name" value="Sugar_tr"/>
    <property type="match status" value="1"/>
</dbReference>
<keyword evidence="6 7" id="KW-0472">Membrane</keyword>
<feature type="transmembrane region" description="Helical" evidence="7">
    <location>
        <begin position="196"/>
        <end position="219"/>
    </location>
</feature>
<evidence type="ECO:0000256" key="5">
    <source>
        <dbReference type="ARBA" id="ARBA00022989"/>
    </source>
</evidence>
<dbReference type="GO" id="GO:0005351">
    <property type="term" value="F:carbohydrate:proton symporter activity"/>
    <property type="evidence" value="ECO:0007669"/>
    <property type="project" value="TreeGrafter"/>
</dbReference>
<feature type="transmembrane region" description="Helical" evidence="7">
    <location>
        <begin position="288"/>
        <end position="313"/>
    </location>
</feature>
<keyword evidence="3" id="KW-0813">Transport</keyword>
<evidence type="ECO:0000256" key="4">
    <source>
        <dbReference type="ARBA" id="ARBA00022692"/>
    </source>
</evidence>
<comment type="subcellular location">
    <subcellularLocation>
        <location evidence="1">Membrane</location>
        <topology evidence="1">Multi-pass membrane protein</topology>
    </subcellularLocation>
</comment>
<dbReference type="InterPro" id="IPR036259">
    <property type="entry name" value="MFS_trans_sf"/>
</dbReference>
<feature type="domain" description="Major facilitator superfamily (MFS) profile" evidence="8">
    <location>
        <begin position="40"/>
        <end position="476"/>
    </location>
</feature>
<dbReference type="InterPro" id="IPR020846">
    <property type="entry name" value="MFS_dom"/>
</dbReference>
<dbReference type="PANTHER" id="PTHR48022">
    <property type="entry name" value="PLASTIDIC GLUCOSE TRANSPORTER 4"/>
    <property type="match status" value="1"/>
</dbReference>
<evidence type="ECO:0000259" key="8">
    <source>
        <dbReference type="PROSITE" id="PS50850"/>
    </source>
</evidence>
<feature type="transmembrane region" description="Helical" evidence="7">
    <location>
        <begin position="77"/>
        <end position="97"/>
    </location>
</feature>
<evidence type="ECO:0000313" key="9">
    <source>
        <dbReference type="EMBL" id="KAF5677816.1"/>
    </source>
</evidence>
<feature type="transmembrane region" description="Helical" evidence="7">
    <location>
        <begin position="325"/>
        <end position="346"/>
    </location>
</feature>
<feature type="transmembrane region" description="Helical" evidence="7">
    <location>
        <begin position="109"/>
        <end position="127"/>
    </location>
</feature>
<dbReference type="AlphaFoldDB" id="A0A8H5TV83"/>
<evidence type="ECO:0000256" key="2">
    <source>
        <dbReference type="ARBA" id="ARBA00010992"/>
    </source>
</evidence>
<keyword evidence="4 7" id="KW-0812">Transmembrane</keyword>
<sequence>MSNMAAEKTESAVVPADIYQEDEPTRAWWKTPHLLKLNLSIISLVLYSSSLGYDGSMSNGLQALPQWNLFMEHPTGAWLGFINAIYWIGFATAAPIFSWAANRWGRKPVIYFSFIPLLVGTALESTAPSPAVWIVGRAILGIPSAAWGSVIPLLIAECAHPRHRGVLTSLYMTGFYVGASVAAWATFAVRNYPDSWAWRVPCILQVLCPLFGLPGFFMCPESPRWMVSKGQHDRARELLISIHGGGISTELVDQEYAEITTTLTYKSSQSKVKYIDMFRGKSNLHRSVITISLGFYSQWVGNGVVAYYLALVLSTVGITSVTDQTLISGCLQIWNLIFAIGAALMVERTGRRKLFMSSFVVMFTSYVIITACSGTFAQTGQKNVGLAVIPFLYIFYAGYDIGLTPLQVSYPVEIWPYHLRSQGVSLSWLSMVLAIIFNVFVNPIALDAIGWKYYIVFIVVLATYGAMIWFVYPETKGLTLEQMEVVFKTEPSVKIVEDIEGQGSKESDVQRTVRLNMYS</sequence>
<dbReference type="PANTHER" id="PTHR48022:SF3">
    <property type="entry name" value="HEXOSE TRANSPORTER PROTEIN (AFU_ORTHOLOGUE AFUA_8G04480)-RELATED"/>
    <property type="match status" value="1"/>
</dbReference>
<dbReference type="OrthoDB" id="6133115at2759"/>
<name>A0A8H5TV83_FUSHE</name>
<feature type="transmembrane region" description="Helical" evidence="7">
    <location>
        <begin position="168"/>
        <end position="190"/>
    </location>
</feature>
<protein>
    <submittedName>
        <fullName evidence="9">Sugar transporter</fullName>
    </submittedName>
</protein>
<proteinExistence type="inferred from homology"/>
<evidence type="ECO:0000256" key="3">
    <source>
        <dbReference type="ARBA" id="ARBA00022448"/>
    </source>
</evidence>
<dbReference type="SUPFAM" id="SSF103473">
    <property type="entry name" value="MFS general substrate transporter"/>
    <property type="match status" value="1"/>
</dbReference>
<dbReference type="InterPro" id="IPR005828">
    <property type="entry name" value="MFS_sugar_transport-like"/>
</dbReference>
<dbReference type="PROSITE" id="PS50850">
    <property type="entry name" value="MFS"/>
    <property type="match status" value="1"/>
</dbReference>
<keyword evidence="9" id="KW-0762">Sugar transport</keyword>
<feature type="transmembrane region" description="Helical" evidence="7">
    <location>
        <begin position="384"/>
        <end position="403"/>
    </location>
</feature>
<gene>
    <name evidence="9" type="ORF">FHETE_1503</name>
</gene>
<organism evidence="9 10">
    <name type="scientific">Fusarium heterosporum</name>
    <dbReference type="NCBI Taxonomy" id="42747"/>
    <lineage>
        <taxon>Eukaryota</taxon>
        <taxon>Fungi</taxon>
        <taxon>Dikarya</taxon>
        <taxon>Ascomycota</taxon>
        <taxon>Pezizomycotina</taxon>
        <taxon>Sordariomycetes</taxon>
        <taxon>Hypocreomycetidae</taxon>
        <taxon>Hypocreales</taxon>
        <taxon>Nectriaceae</taxon>
        <taxon>Fusarium</taxon>
        <taxon>Fusarium heterosporum species complex</taxon>
    </lineage>
</organism>
<dbReference type="GO" id="GO:0016020">
    <property type="term" value="C:membrane"/>
    <property type="evidence" value="ECO:0007669"/>
    <property type="project" value="UniProtKB-SubCell"/>
</dbReference>
<reference evidence="9 10" key="1">
    <citation type="submission" date="2020-05" db="EMBL/GenBank/DDBJ databases">
        <title>Identification and distribution of gene clusters putatively required for synthesis of sphingolipid metabolism inhibitors in phylogenetically diverse species of the filamentous fungus Fusarium.</title>
        <authorList>
            <person name="Kim H.-S."/>
            <person name="Busman M."/>
            <person name="Brown D.W."/>
            <person name="Divon H."/>
            <person name="Uhlig S."/>
            <person name="Proctor R.H."/>
        </authorList>
    </citation>
    <scope>NUCLEOTIDE SEQUENCE [LARGE SCALE GENOMIC DNA]</scope>
    <source>
        <strain evidence="9 10">NRRL 20693</strain>
    </source>
</reference>
<evidence type="ECO:0000256" key="6">
    <source>
        <dbReference type="ARBA" id="ARBA00023136"/>
    </source>
</evidence>
<evidence type="ECO:0000256" key="7">
    <source>
        <dbReference type="SAM" id="Phobius"/>
    </source>
</evidence>
<accession>A0A8H5TV83</accession>
<dbReference type="EMBL" id="JAAGWQ010000023">
    <property type="protein sequence ID" value="KAF5677816.1"/>
    <property type="molecule type" value="Genomic_DNA"/>
</dbReference>
<feature type="transmembrane region" description="Helical" evidence="7">
    <location>
        <begin position="424"/>
        <end position="445"/>
    </location>
</feature>
<comment type="caution">
    <text evidence="9">The sequence shown here is derived from an EMBL/GenBank/DDBJ whole genome shotgun (WGS) entry which is preliminary data.</text>
</comment>
<evidence type="ECO:0000256" key="1">
    <source>
        <dbReference type="ARBA" id="ARBA00004141"/>
    </source>
</evidence>
<dbReference type="Gene3D" id="1.20.1250.20">
    <property type="entry name" value="MFS general substrate transporter like domains"/>
    <property type="match status" value="1"/>
</dbReference>
<dbReference type="InterPro" id="IPR050360">
    <property type="entry name" value="MFS_Sugar_Transporters"/>
</dbReference>
<comment type="similarity">
    <text evidence="2">Belongs to the major facilitator superfamily. Sugar transporter (TC 2.A.1.1) family.</text>
</comment>
<dbReference type="FunFam" id="1.20.1250.20:FF:000134">
    <property type="entry name" value="MFS sugar transporter protein"/>
    <property type="match status" value="1"/>
</dbReference>